<dbReference type="EMBL" id="AM889287">
    <property type="protein sequence ID" value="CAP57829.1"/>
    <property type="molecule type" value="Genomic_DNA"/>
</dbReference>
<proteinExistence type="predicted"/>
<geneLocation type="plasmid" evidence="2 3">
    <name>pGDIPal5I</name>
</geneLocation>
<dbReference type="AlphaFoldDB" id="A9HSS7"/>
<feature type="compositionally biased region" description="Basic and acidic residues" evidence="1">
    <location>
        <begin position="43"/>
        <end position="57"/>
    </location>
</feature>
<sequence>MSWSEDRPRAAWLAALRTRARTRTARQGWPAPHVLFLFRPATKTKEEGKRGRKEGEQKAAASVFGEPQGESGLTVARPKPRLHLAGSSAPGCAKILNLEMSGQRPHIIGRPRKRSSDCLAGATRPGRASSLLWGQGRRVQHTGAVTLQGVEGVNQGEHIAFASGVCAMQKGFCRLS</sequence>
<dbReference type="KEGG" id="gdi:GDI3865"/>
<feature type="region of interest" description="Disordered" evidence="1">
    <location>
        <begin position="42"/>
        <end position="74"/>
    </location>
</feature>
<evidence type="ECO:0000313" key="3">
    <source>
        <dbReference type="Proteomes" id="UP000001176"/>
    </source>
</evidence>
<name>A9HSS7_GLUDA</name>
<keyword evidence="3" id="KW-1185">Reference proteome</keyword>
<evidence type="ECO:0000313" key="2">
    <source>
        <dbReference type="EMBL" id="CAP57829.1"/>
    </source>
</evidence>
<keyword evidence="2" id="KW-0614">Plasmid</keyword>
<reference evidence="3" key="1">
    <citation type="journal article" date="2009" name="BMC Genomics">
        <title>Complete genome sequence of the sugarcane nitrogen-fixing endophyte Gluconacetobacter diazotrophicus Pal5.</title>
        <authorList>
            <person name="Bertalan M."/>
            <person name="Albano R."/>
            <person name="Padua V."/>
            <person name="Rouws L."/>
            <person name="Rojas C."/>
            <person name="Hemerly A."/>
            <person name="Teixeira K."/>
            <person name="Schwab S."/>
            <person name="Araujo J."/>
            <person name="Oliveira A."/>
            <person name="Franca L."/>
            <person name="Magalhaes V."/>
            <person name="Alqueres S."/>
            <person name="Cardoso A."/>
            <person name="Almeida W."/>
            <person name="Loureiro M.M."/>
            <person name="Nogueira E."/>
            <person name="Cidade D."/>
            <person name="Oliveira D."/>
            <person name="Simao T."/>
            <person name="Macedo J."/>
            <person name="Valadao A."/>
            <person name="Dreschsel M."/>
            <person name="Freitas F."/>
            <person name="Vidal M."/>
            <person name="Guedes H."/>
            <person name="Rodrigues E."/>
            <person name="Meneses C."/>
            <person name="Brioso P."/>
            <person name="Pozzer L."/>
            <person name="Figueiredo D."/>
            <person name="Montano H."/>
            <person name="Junior J."/>
            <person name="Filho G."/>
            <person name="Flores V."/>
            <person name="Ferreira B."/>
            <person name="Branco A."/>
            <person name="Gonzalez P."/>
            <person name="Guillobel H."/>
            <person name="Lemos M."/>
            <person name="Seibel L."/>
            <person name="Macedo J."/>
            <person name="Alves-Ferreira M."/>
            <person name="Sachetto-Martins G."/>
            <person name="Coelho A."/>
            <person name="Santos E."/>
            <person name="Amaral G."/>
            <person name="Neves A."/>
            <person name="Pacheco A.B."/>
            <person name="Carvalho D."/>
            <person name="Lery L."/>
            <person name="Bisch P."/>
            <person name="Rossle S.C."/>
            <person name="Urmenyi T."/>
            <person name="Kruger W.V."/>
            <person name="Martins O."/>
            <person name="Baldani J.I."/>
            <person name="Ferreira P.C."/>
        </authorList>
    </citation>
    <scope>NUCLEOTIDE SEQUENCE [LARGE SCALE GENOMIC DNA]</scope>
    <source>
        <strain evidence="3">ATCC 49037 / DSM 5601 / CCUG 37298 / CIP 103539 / LMG 7603 / PAl5</strain>
        <plasmid evidence="3">pGDIPal5I</plasmid>
    </source>
</reference>
<protein>
    <submittedName>
        <fullName evidence="2">Uncharacterized protein</fullName>
    </submittedName>
</protein>
<gene>
    <name evidence="2" type="ordered locus">GDI3865</name>
</gene>
<accession>A9HSS7</accession>
<organism evidence="2 3">
    <name type="scientific">Gluconacetobacter diazotrophicus (strain ATCC 49037 / DSM 5601 / CCUG 37298 / CIP 103539 / LMG 7603 / PAl5)</name>
    <dbReference type="NCBI Taxonomy" id="272568"/>
    <lineage>
        <taxon>Bacteria</taxon>
        <taxon>Pseudomonadati</taxon>
        <taxon>Pseudomonadota</taxon>
        <taxon>Alphaproteobacteria</taxon>
        <taxon>Acetobacterales</taxon>
        <taxon>Acetobacteraceae</taxon>
        <taxon>Gluconacetobacter</taxon>
    </lineage>
</organism>
<evidence type="ECO:0000256" key="1">
    <source>
        <dbReference type="SAM" id="MobiDB-lite"/>
    </source>
</evidence>
<dbReference type="Proteomes" id="UP000001176">
    <property type="component" value="Plasmid pGDIPal5I"/>
</dbReference>